<dbReference type="InterPro" id="IPR028098">
    <property type="entry name" value="Glyco_trans_4-like_N"/>
</dbReference>
<evidence type="ECO:0000313" key="5">
    <source>
        <dbReference type="Proteomes" id="UP000831880"/>
    </source>
</evidence>
<dbReference type="Pfam" id="PF13692">
    <property type="entry name" value="Glyco_trans_1_4"/>
    <property type="match status" value="1"/>
</dbReference>
<evidence type="ECO:0000256" key="2">
    <source>
        <dbReference type="ARBA" id="ARBA00022679"/>
    </source>
</evidence>
<accession>A0ABY4H264</accession>
<dbReference type="EMBL" id="CP095074">
    <property type="protein sequence ID" value="UOQ94523.1"/>
    <property type="molecule type" value="Genomic_DNA"/>
</dbReference>
<evidence type="ECO:0000256" key="1">
    <source>
        <dbReference type="ARBA" id="ARBA00022676"/>
    </source>
</evidence>
<dbReference type="Pfam" id="PF13439">
    <property type="entry name" value="Glyco_transf_4"/>
    <property type="match status" value="1"/>
</dbReference>
<dbReference type="Proteomes" id="UP000831880">
    <property type="component" value="Chromosome"/>
</dbReference>
<proteinExistence type="predicted"/>
<keyword evidence="1 4" id="KW-0328">Glycosyltransferase</keyword>
<organism evidence="4 5">
    <name type="scientific">Halobacillus shinanisalinarum</name>
    <dbReference type="NCBI Taxonomy" id="2932258"/>
    <lineage>
        <taxon>Bacteria</taxon>
        <taxon>Bacillati</taxon>
        <taxon>Bacillota</taxon>
        <taxon>Bacilli</taxon>
        <taxon>Bacillales</taxon>
        <taxon>Bacillaceae</taxon>
        <taxon>Halobacillus</taxon>
    </lineage>
</organism>
<dbReference type="PANTHER" id="PTHR12526">
    <property type="entry name" value="GLYCOSYLTRANSFERASE"/>
    <property type="match status" value="1"/>
</dbReference>
<dbReference type="RefSeq" id="WP_244754279.1">
    <property type="nucleotide sequence ID" value="NZ_CP095074.1"/>
</dbReference>
<dbReference type="GO" id="GO:0016757">
    <property type="term" value="F:glycosyltransferase activity"/>
    <property type="evidence" value="ECO:0007669"/>
    <property type="project" value="UniProtKB-KW"/>
</dbReference>
<gene>
    <name evidence="4" type="ORF">MUO14_06100</name>
</gene>
<dbReference type="SUPFAM" id="SSF53756">
    <property type="entry name" value="UDP-Glycosyltransferase/glycogen phosphorylase"/>
    <property type="match status" value="1"/>
</dbReference>
<dbReference type="EC" id="2.4.-.-" evidence="4"/>
<keyword evidence="5" id="KW-1185">Reference proteome</keyword>
<keyword evidence="2 4" id="KW-0808">Transferase</keyword>
<dbReference type="PANTHER" id="PTHR12526:SF629">
    <property type="entry name" value="TEICHURONIC ACID BIOSYNTHESIS GLYCOSYLTRANSFERASE TUAH-RELATED"/>
    <property type="match status" value="1"/>
</dbReference>
<sequence length="407" mass="47419">MSKRVCMVVAYHPFLDARIFKKEAKSLQKKGYHVTMIVPRRNGRLFDIDGTPFTNRFRNKVFTHEGIRIVTYEWESCRKQLSKVSSNENVWETQGFTNQLTQLAIQQNADIYHTHEYLSLFAGVGIKRLMKKRKGKDIKLIYDSHELTPDPLHPRYTEKQRDNLKQKLLIMLDEVDYVITVSNSIKSWYLSHKPKLPVEVIYNSPPLSKNYLPKQYSSNGLTIGYEGNLDDKKGMREKIIGITELCSKKLNFKFKIIGGSRFDNPFVIPKHLQSNITLTGWVDYLNIPKYMKDVDIGWIDLENVETSLNNNYAMPNKFFSYLNNGIPVLVNKCHSMEAFIDAHQCGFVVQKTNVTSQDYADALLYLSENKSKLKTMSMNGRKVMENSYSWEKMEERLFNVYQQLLTK</sequence>
<protein>
    <submittedName>
        <fullName evidence="4">Glycosyltransferase</fullName>
        <ecNumber evidence="4">2.4.-.-</ecNumber>
    </submittedName>
</protein>
<evidence type="ECO:0000259" key="3">
    <source>
        <dbReference type="Pfam" id="PF13439"/>
    </source>
</evidence>
<name>A0ABY4H264_9BACI</name>
<reference evidence="4 5" key="1">
    <citation type="submission" date="2022-04" db="EMBL/GenBank/DDBJ databases">
        <title>Halobacillus sp. isolated from saltern.</title>
        <authorList>
            <person name="Won M."/>
            <person name="Lee C.-M."/>
            <person name="Woen H.-Y."/>
            <person name="Kwon S.-W."/>
        </authorList>
    </citation>
    <scope>NUCLEOTIDE SEQUENCE [LARGE SCALE GENOMIC DNA]</scope>
    <source>
        <strain evidence="4 5">SSTM10-2</strain>
    </source>
</reference>
<dbReference type="Gene3D" id="3.40.50.2000">
    <property type="entry name" value="Glycogen Phosphorylase B"/>
    <property type="match status" value="2"/>
</dbReference>
<feature type="domain" description="Glycosyltransferase subfamily 4-like N-terminal" evidence="3">
    <location>
        <begin position="24"/>
        <end position="203"/>
    </location>
</feature>
<evidence type="ECO:0000313" key="4">
    <source>
        <dbReference type="EMBL" id="UOQ94523.1"/>
    </source>
</evidence>